<dbReference type="CDD" id="cd00592">
    <property type="entry name" value="HTH_MerR-like"/>
    <property type="match status" value="1"/>
</dbReference>
<dbReference type="GO" id="GO:0003700">
    <property type="term" value="F:DNA-binding transcription factor activity"/>
    <property type="evidence" value="ECO:0007669"/>
    <property type="project" value="InterPro"/>
</dbReference>
<feature type="domain" description="HTH merR-type" evidence="3">
    <location>
        <begin position="1"/>
        <end position="71"/>
    </location>
</feature>
<evidence type="ECO:0000256" key="2">
    <source>
        <dbReference type="SAM" id="Coils"/>
    </source>
</evidence>
<dbReference type="GO" id="GO:0003677">
    <property type="term" value="F:DNA binding"/>
    <property type="evidence" value="ECO:0007669"/>
    <property type="project" value="UniProtKB-KW"/>
</dbReference>
<gene>
    <name evidence="4" type="ORF">EV141_1472</name>
</gene>
<proteinExistence type="predicted"/>
<keyword evidence="2" id="KW-0175">Coiled coil</keyword>
<dbReference type="EMBL" id="SGWW01000002">
    <property type="protein sequence ID" value="RZS57752.1"/>
    <property type="molecule type" value="Genomic_DNA"/>
</dbReference>
<dbReference type="SMART" id="SM00422">
    <property type="entry name" value="HTH_MERR"/>
    <property type="match status" value="1"/>
</dbReference>
<accession>A0A4Q7LU50</accession>
<sequence length="259" mass="28406">MSWSTRELAELAGTTINTVRHYHQLGLLAEPERLSNGYKQYGVAHLLTLLRIRRLVDLGVPLPRVASMLEGDDVTEATLDEIDAELERNIERLTRAREQLATIRREQAAPDTPAGFEKVASRLSVTDTEMVRVYSRFYGDDALADLAETIEMSDDELDAEVDALPEDADEATIDALATRYAPVIAQQYLAYPWLRDPRAGLRSGSAEDQMALAMSAATLYNAAQLEVFTRAIQLAHRLVDARSNEAEGSGGAEGGGGDE</sequence>
<dbReference type="Proteomes" id="UP000293519">
    <property type="component" value="Unassembled WGS sequence"/>
</dbReference>
<dbReference type="InterPro" id="IPR047057">
    <property type="entry name" value="MerR_fam"/>
</dbReference>
<dbReference type="PROSITE" id="PS50937">
    <property type="entry name" value="HTH_MERR_2"/>
    <property type="match status" value="1"/>
</dbReference>
<evidence type="ECO:0000313" key="5">
    <source>
        <dbReference type="Proteomes" id="UP000293519"/>
    </source>
</evidence>
<dbReference type="InterPro" id="IPR009061">
    <property type="entry name" value="DNA-bd_dom_put_sf"/>
</dbReference>
<dbReference type="RefSeq" id="WP_130485280.1">
    <property type="nucleotide sequence ID" value="NZ_SGWW01000002.1"/>
</dbReference>
<dbReference type="AlphaFoldDB" id="A0A4Q7LU50"/>
<reference evidence="4 5" key="1">
    <citation type="journal article" date="2015" name="Stand. Genomic Sci.">
        <title>Genomic Encyclopedia of Bacterial and Archaeal Type Strains, Phase III: the genomes of soil and plant-associated and newly described type strains.</title>
        <authorList>
            <person name="Whitman W.B."/>
            <person name="Woyke T."/>
            <person name="Klenk H.P."/>
            <person name="Zhou Y."/>
            <person name="Lilburn T.G."/>
            <person name="Beck B.J."/>
            <person name="De Vos P."/>
            <person name="Vandamme P."/>
            <person name="Eisen J.A."/>
            <person name="Garrity G."/>
            <person name="Hugenholtz P."/>
            <person name="Kyrpides N.C."/>
        </authorList>
    </citation>
    <scope>NUCLEOTIDE SEQUENCE [LARGE SCALE GENOMIC DNA]</scope>
    <source>
        <strain evidence="4 5">CV2</strain>
    </source>
</reference>
<keyword evidence="1 4" id="KW-0238">DNA-binding</keyword>
<protein>
    <submittedName>
        <fullName evidence="4">DNA-binding transcriptional MerR regulator</fullName>
    </submittedName>
</protein>
<keyword evidence="5" id="KW-1185">Reference proteome</keyword>
<name>A0A4Q7LU50_9MICO</name>
<evidence type="ECO:0000259" key="3">
    <source>
        <dbReference type="PROSITE" id="PS50937"/>
    </source>
</evidence>
<organism evidence="4 5">
    <name type="scientific">Microcella putealis</name>
    <dbReference type="NCBI Taxonomy" id="337005"/>
    <lineage>
        <taxon>Bacteria</taxon>
        <taxon>Bacillati</taxon>
        <taxon>Actinomycetota</taxon>
        <taxon>Actinomycetes</taxon>
        <taxon>Micrococcales</taxon>
        <taxon>Microbacteriaceae</taxon>
        <taxon>Microcella</taxon>
    </lineage>
</organism>
<dbReference type="PANTHER" id="PTHR30204:SF93">
    <property type="entry name" value="HTH MERR-TYPE DOMAIN-CONTAINING PROTEIN"/>
    <property type="match status" value="1"/>
</dbReference>
<dbReference type="Pfam" id="PF13411">
    <property type="entry name" value="MerR_1"/>
    <property type="match status" value="1"/>
</dbReference>
<evidence type="ECO:0000256" key="1">
    <source>
        <dbReference type="ARBA" id="ARBA00023125"/>
    </source>
</evidence>
<dbReference type="PANTHER" id="PTHR30204">
    <property type="entry name" value="REDOX-CYCLING DRUG-SENSING TRANSCRIPTIONAL ACTIVATOR SOXR"/>
    <property type="match status" value="1"/>
</dbReference>
<dbReference type="Gene3D" id="1.10.1660.10">
    <property type="match status" value="1"/>
</dbReference>
<dbReference type="OrthoDB" id="4569196at2"/>
<feature type="coiled-coil region" evidence="2">
    <location>
        <begin position="79"/>
        <end position="106"/>
    </location>
</feature>
<dbReference type="SUPFAM" id="SSF46955">
    <property type="entry name" value="Putative DNA-binding domain"/>
    <property type="match status" value="1"/>
</dbReference>
<dbReference type="InterPro" id="IPR000551">
    <property type="entry name" value="MerR-type_HTH_dom"/>
</dbReference>
<evidence type="ECO:0000313" key="4">
    <source>
        <dbReference type="EMBL" id="RZS57752.1"/>
    </source>
</evidence>
<comment type="caution">
    <text evidence="4">The sequence shown here is derived from an EMBL/GenBank/DDBJ whole genome shotgun (WGS) entry which is preliminary data.</text>
</comment>